<dbReference type="OrthoDB" id="1882547at2759"/>
<sequence>MKRHLPRPSLTLERGLTLLSSLRPPRGPPSASSLASSAPPSPNPSSPSFPASSFSLPTPSDFSSFSSSMQPHSPARSRPTTPRPSFSPTATLWPPSSSQRSPLLPLRSPPAGAGAHKWSRRRWSRFRWATTSLLAAIGLLLVWACFPSPLAHLTLLPSSHQHTAADFPATPWPPLPQPASEQYLTYLPHSGLHNQLIELQNALLLAALLGRTLLVPQIRVGQAVAYKPSAALGEDLRVSAGCWTREDPDPACEDKESYAYLPLPSIIRLPPPSAVRTLPLPAPALLPAHLAALNLTPASVFHLPDTSVYQYKFFEHSSLQRPMGRYTTRVNLDDLARETRHHKLISLGSLFGTSRVKLSTKPAKVLRRSIKRTTTFSHPTILSAAQRVVRKLGGRDAYVAAHVRLGDGSFEQEGETRVRELWWALVRSLGLSEQLAAEVEQWAYSHPHSRGNISHPATAPLEPAPDRQALKAPHPPLSPFPNPPPRPPLKCSRDGMHTRPELLALNVPLFLATPSPDSPLLDPLRRTFPCSFSLSHPQLSALLEPVRQLATGEGVQAGQWMEGVVDALVASEGRWVRGTRGSTFSGWVGDVGWRVVRGWEVVDRG</sequence>
<name>A0A167J3B1_CALVF</name>
<evidence type="ECO:0000313" key="3">
    <source>
        <dbReference type="EMBL" id="KZO93203.1"/>
    </source>
</evidence>
<keyword evidence="2" id="KW-1133">Transmembrane helix</keyword>
<reference evidence="3 4" key="1">
    <citation type="journal article" date="2016" name="Mol. Biol. Evol.">
        <title>Comparative Genomics of Early-Diverging Mushroom-Forming Fungi Provides Insights into the Origins of Lignocellulose Decay Capabilities.</title>
        <authorList>
            <person name="Nagy L.G."/>
            <person name="Riley R."/>
            <person name="Tritt A."/>
            <person name="Adam C."/>
            <person name="Daum C."/>
            <person name="Floudas D."/>
            <person name="Sun H."/>
            <person name="Yadav J.S."/>
            <person name="Pangilinan J."/>
            <person name="Larsson K.H."/>
            <person name="Matsuura K."/>
            <person name="Barry K."/>
            <person name="Labutti K."/>
            <person name="Kuo R."/>
            <person name="Ohm R.A."/>
            <person name="Bhattacharya S.S."/>
            <person name="Shirouzu T."/>
            <person name="Yoshinaga Y."/>
            <person name="Martin F.M."/>
            <person name="Grigoriev I.V."/>
            <person name="Hibbett D.S."/>
        </authorList>
    </citation>
    <scope>NUCLEOTIDE SEQUENCE [LARGE SCALE GENOMIC DNA]</scope>
    <source>
        <strain evidence="3 4">TUFC12733</strain>
    </source>
</reference>
<feature type="region of interest" description="Disordered" evidence="1">
    <location>
        <begin position="1"/>
        <end position="115"/>
    </location>
</feature>
<evidence type="ECO:0000256" key="2">
    <source>
        <dbReference type="SAM" id="Phobius"/>
    </source>
</evidence>
<feature type="transmembrane region" description="Helical" evidence="2">
    <location>
        <begin position="126"/>
        <end position="144"/>
    </location>
</feature>
<keyword evidence="4" id="KW-1185">Reference proteome</keyword>
<feature type="region of interest" description="Disordered" evidence="1">
    <location>
        <begin position="447"/>
        <end position="485"/>
    </location>
</feature>
<keyword evidence="2" id="KW-0472">Membrane</keyword>
<gene>
    <name evidence="3" type="ORF">CALVIDRAFT_540190</name>
</gene>
<evidence type="ECO:0000256" key="1">
    <source>
        <dbReference type="SAM" id="MobiDB-lite"/>
    </source>
</evidence>
<proteinExistence type="predicted"/>
<feature type="compositionally biased region" description="Pro residues" evidence="1">
    <location>
        <begin position="473"/>
        <end position="485"/>
    </location>
</feature>
<dbReference type="AlphaFoldDB" id="A0A167J3B1"/>
<dbReference type="PANTHER" id="PTHR36050">
    <property type="entry name" value="O-FUCOSYLTRANSFERASE 30"/>
    <property type="match status" value="1"/>
</dbReference>
<dbReference type="EMBL" id="KV417303">
    <property type="protein sequence ID" value="KZO93203.1"/>
    <property type="molecule type" value="Genomic_DNA"/>
</dbReference>
<evidence type="ECO:0000313" key="4">
    <source>
        <dbReference type="Proteomes" id="UP000076738"/>
    </source>
</evidence>
<dbReference type="Proteomes" id="UP000076738">
    <property type="component" value="Unassembled WGS sequence"/>
</dbReference>
<dbReference type="PANTHER" id="PTHR36050:SF1">
    <property type="entry name" value="O-FUCOSYLTRANSFERASE 30"/>
    <property type="match status" value="1"/>
</dbReference>
<accession>A0A167J3B1</accession>
<feature type="compositionally biased region" description="Low complexity" evidence="1">
    <location>
        <begin position="15"/>
        <end position="38"/>
    </location>
</feature>
<organism evidence="3 4">
    <name type="scientific">Calocera viscosa (strain TUFC12733)</name>
    <dbReference type="NCBI Taxonomy" id="1330018"/>
    <lineage>
        <taxon>Eukaryota</taxon>
        <taxon>Fungi</taxon>
        <taxon>Dikarya</taxon>
        <taxon>Basidiomycota</taxon>
        <taxon>Agaricomycotina</taxon>
        <taxon>Dacrymycetes</taxon>
        <taxon>Dacrymycetales</taxon>
        <taxon>Dacrymycetaceae</taxon>
        <taxon>Calocera</taxon>
    </lineage>
</organism>
<keyword evidence="2" id="KW-0812">Transmembrane</keyword>
<protein>
    <submittedName>
        <fullName evidence="3">Uncharacterized protein</fullName>
    </submittedName>
</protein>
<feature type="compositionally biased region" description="Low complexity" evidence="1">
    <location>
        <begin position="48"/>
        <end position="110"/>
    </location>
</feature>
<dbReference type="STRING" id="1330018.A0A167J3B1"/>